<name>A0A8J2BWJ8_9BACT</name>
<dbReference type="GO" id="GO:0015934">
    <property type="term" value="C:large ribosomal subunit"/>
    <property type="evidence" value="ECO:0007669"/>
    <property type="project" value="InterPro"/>
</dbReference>
<evidence type="ECO:0000313" key="8">
    <source>
        <dbReference type="Proteomes" id="UP000663859"/>
    </source>
</evidence>
<evidence type="ECO:0000313" key="7">
    <source>
        <dbReference type="EMBL" id="CAF0704966.1"/>
    </source>
</evidence>
<dbReference type="InterPro" id="IPR011332">
    <property type="entry name" value="Ribosomal_zn-bd"/>
</dbReference>
<dbReference type="Pfam" id="PF01783">
    <property type="entry name" value="Ribosomal_L32p"/>
    <property type="match status" value="1"/>
</dbReference>
<comment type="caution">
    <text evidence="7">The sequence shown here is derived from an EMBL/GenBank/DDBJ whole genome shotgun (WGS) entry which is preliminary data.</text>
</comment>
<proteinExistence type="inferred from homology"/>
<gene>
    <name evidence="5 7" type="primary">rpmF</name>
    <name evidence="7" type="ORF">MPNT_80043</name>
</gene>
<dbReference type="InterPro" id="IPR044957">
    <property type="entry name" value="Ribosomal_bL32_bact"/>
</dbReference>
<dbReference type="SUPFAM" id="SSF57829">
    <property type="entry name" value="Zn-binding ribosomal proteins"/>
    <property type="match status" value="1"/>
</dbReference>
<sequence>MDRTFGRRWTSLRNKAVGVPKRITSKSRRRSRRAANRWKPPGLFVDPETGNVHLPHSVDPATGRYRGRQVLTKEAEE</sequence>
<evidence type="ECO:0000256" key="1">
    <source>
        <dbReference type="ARBA" id="ARBA00008560"/>
    </source>
</evidence>
<evidence type="ECO:0000256" key="3">
    <source>
        <dbReference type="ARBA" id="ARBA00023274"/>
    </source>
</evidence>
<dbReference type="PANTHER" id="PTHR35534:SF1">
    <property type="entry name" value="LARGE RIBOSOMAL SUBUNIT PROTEIN BL32"/>
    <property type="match status" value="1"/>
</dbReference>
<dbReference type="GO" id="GO:0003735">
    <property type="term" value="F:structural constituent of ribosome"/>
    <property type="evidence" value="ECO:0007669"/>
    <property type="project" value="InterPro"/>
</dbReference>
<feature type="compositionally biased region" description="Basic residues" evidence="6">
    <location>
        <begin position="23"/>
        <end position="36"/>
    </location>
</feature>
<organism evidence="7 8">
    <name type="scientific">Candidatus Methylacidithermus pantelleriae</name>
    <dbReference type="NCBI Taxonomy" id="2744239"/>
    <lineage>
        <taxon>Bacteria</taxon>
        <taxon>Pseudomonadati</taxon>
        <taxon>Verrucomicrobiota</taxon>
        <taxon>Methylacidiphilae</taxon>
        <taxon>Methylacidiphilales</taxon>
        <taxon>Methylacidiphilaceae</taxon>
        <taxon>Candidatus Methylacidithermus</taxon>
    </lineage>
</organism>
<feature type="region of interest" description="Disordered" evidence="6">
    <location>
        <begin position="21"/>
        <end position="62"/>
    </location>
</feature>
<keyword evidence="8" id="KW-1185">Reference proteome</keyword>
<evidence type="ECO:0000256" key="4">
    <source>
        <dbReference type="ARBA" id="ARBA00035178"/>
    </source>
</evidence>
<accession>A0A8J2BWJ8</accession>
<dbReference type="RefSeq" id="WP_236027917.1">
    <property type="nucleotide sequence ID" value="NZ_CAJNOB010000070.1"/>
</dbReference>
<keyword evidence="3 5" id="KW-0687">Ribonucleoprotein</keyword>
<dbReference type="NCBIfam" id="TIGR01031">
    <property type="entry name" value="rpmF_bact"/>
    <property type="match status" value="1"/>
</dbReference>
<dbReference type="InterPro" id="IPR002677">
    <property type="entry name" value="Ribosomal_bL32"/>
</dbReference>
<dbReference type="Proteomes" id="UP000663859">
    <property type="component" value="Unassembled WGS sequence"/>
</dbReference>
<reference evidence="7" key="1">
    <citation type="submission" date="2021-02" db="EMBL/GenBank/DDBJ databases">
        <authorList>
            <person name="Cremers G."/>
            <person name="Picone N."/>
        </authorList>
    </citation>
    <scope>NUCLEOTIDE SEQUENCE</scope>
    <source>
        <strain evidence="7">PQ17</strain>
    </source>
</reference>
<keyword evidence="2 5" id="KW-0689">Ribosomal protein</keyword>
<dbReference type="GO" id="GO:0006412">
    <property type="term" value="P:translation"/>
    <property type="evidence" value="ECO:0007669"/>
    <property type="project" value="UniProtKB-UniRule"/>
</dbReference>
<dbReference type="EMBL" id="CAJNOB010000070">
    <property type="protein sequence ID" value="CAF0704966.1"/>
    <property type="molecule type" value="Genomic_DNA"/>
</dbReference>
<protein>
    <recommendedName>
        <fullName evidence="4 5">Large ribosomal subunit protein bL32</fullName>
    </recommendedName>
</protein>
<evidence type="ECO:0000256" key="5">
    <source>
        <dbReference type="HAMAP-Rule" id="MF_00340"/>
    </source>
</evidence>
<dbReference type="HAMAP" id="MF_00340">
    <property type="entry name" value="Ribosomal_bL32"/>
    <property type="match status" value="1"/>
</dbReference>
<dbReference type="PANTHER" id="PTHR35534">
    <property type="entry name" value="50S RIBOSOMAL PROTEIN L32"/>
    <property type="match status" value="1"/>
</dbReference>
<comment type="similarity">
    <text evidence="1 5">Belongs to the bacterial ribosomal protein bL32 family.</text>
</comment>
<dbReference type="AlphaFoldDB" id="A0A8J2BWJ8"/>
<evidence type="ECO:0000256" key="6">
    <source>
        <dbReference type="SAM" id="MobiDB-lite"/>
    </source>
</evidence>
<evidence type="ECO:0000256" key="2">
    <source>
        <dbReference type="ARBA" id="ARBA00022980"/>
    </source>
</evidence>